<evidence type="ECO:0000313" key="2">
    <source>
        <dbReference type="Proteomes" id="UP000286931"/>
    </source>
</evidence>
<organism evidence="1 2">
    <name type="scientific">Embleya hyalina</name>
    <dbReference type="NCBI Taxonomy" id="516124"/>
    <lineage>
        <taxon>Bacteria</taxon>
        <taxon>Bacillati</taxon>
        <taxon>Actinomycetota</taxon>
        <taxon>Actinomycetes</taxon>
        <taxon>Kitasatosporales</taxon>
        <taxon>Streptomycetaceae</taxon>
        <taxon>Embleya</taxon>
    </lineage>
</organism>
<reference evidence="1 2" key="1">
    <citation type="submission" date="2018-12" db="EMBL/GenBank/DDBJ databases">
        <title>Draft genome sequence of Embleya hyalina NBRC 13850T.</title>
        <authorList>
            <person name="Komaki H."/>
            <person name="Hosoyama A."/>
            <person name="Kimura A."/>
            <person name="Ichikawa N."/>
            <person name="Tamura T."/>
        </authorList>
    </citation>
    <scope>NUCLEOTIDE SEQUENCE [LARGE SCALE GENOMIC DNA]</scope>
    <source>
        <strain evidence="1 2">NBRC 13850</strain>
    </source>
</reference>
<dbReference type="Gene3D" id="2.130.10.10">
    <property type="entry name" value="YVTN repeat-like/Quinoprotein amine dehydrogenase"/>
    <property type="match status" value="2"/>
</dbReference>
<dbReference type="EMBL" id="BIFH01000022">
    <property type="protein sequence ID" value="GCD96842.1"/>
    <property type="molecule type" value="Genomic_DNA"/>
</dbReference>
<dbReference type="Proteomes" id="UP000286931">
    <property type="component" value="Unassembled WGS sequence"/>
</dbReference>
<accession>A0A401YQG6</accession>
<dbReference type="SUPFAM" id="SSF69322">
    <property type="entry name" value="Tricorn protease domain 2"/>
    <property type="match status" value="1"/>
</dbReference>
<name>A0A401YQG6_9ACTN</name>
<protein>
    <submittedName>
        <fullName evidence="1">Uncharacterized protein</fullName>
    </submittedName>
</protein>
<comment type="caution">
    <text evidence="1">The sequence shown here is derived from an EMBL/GenBank/DDBJ whole genome shotgun (WGS) entry which is preliminary data.</text>
</comment>
<evidence type="ECO:0000313" key="1">
    <source>
        <dbReference type="EMBL" id="GCD96842.1"/>
    </source>
</evidence>
<proteinExistence type="predicted"/>
<keyword evidence="2" id="KW-1185">Reference proteome</keyword>
<dbReference type="AlphaFoldDB" id="A0A401YQG6"/>
<dbReference type="InterPro" id="IPR015943">
    <property type="entry name" value="WD40/YVTN_repeat-like_dom_sf"/>
</dbReference>
<sequence>MAYRLCDRTAHRHAEGSPSTGGRGLATAVLNGRAIAISGGRDNGRLQAWDLVGGHPLGPPFEKHTDPVENVATAMLDGRIVAVTGDRSGVVRVWDPVEGREVREPLQVAVHYRNNLVTFTLDGRPSVITDGTNAGLVLHDLDTGEPVRQLLPDSRLGLGPQAVAVAEPAGRPVVIAGGSGACHVLDPATGDPLCDPLPVGKADPGLVTVVDAGIGPVVVATTYAKVWAWDLAAACEGREAVGPRVLPGTLTALSVDESKGVSSIVSEHADHERMAGHRLGTSYLCVTDLAEGTPVRPPVELRGEGATRLDLTRIAGEAVAVVDAAKKPRLLRVSDGTPIATAFTNAPASEGRFPR</sequence>
<gene>
    <name evidence="1" type="ORF">EHYA_04529</name>
</gene>